<evidence type="ECO:0000313" key="7">
    <source>
        <dbReference type="EMBL" id="MUG65547.1"/>
    </source>
</evidence>
<name>A0A268F0M7_9BACL</name>
<dbReference type="RefSeq" id="WP_095264007.1">
    <property type="nucleotide sequence ID" value="NZ_NPBY01000015.1"/>
</dbReference>
<dbReference type="InterPro" id="IPR051929">
    <property type="entry name" value="VirAsm_ModProt"/>
</dbReference>
<keyword evidence="2" id="KW-0479">Metal-binding</keyword>
<proteinExistence type="predicted"/>
<dbReference type="GO" id="GO:0008270">
    <property type="term" value="F:zinc ion binding"/>
    <property type="evidence" value="ECO:0007669"/>
    <property type="project" value="TreeGrafter"/>
</dbReference>
<evidence type="ECO:0000313" key="9">
    <source>
        <dbReference type="Proteomes" id="UP000215596"/>
    </source>
</evidence>
<feature type="domain" description="JAB1/MPN/MOV34 metalloenzyme" evidence="6">
    <location>
        <begin position="9"/>
        <end position="143"/>
    </location>
</feature>
<keyword evidence="5" id="KW-0482">Metalloprotease</keyword>
<dbReference type="AlphaFoldDB" id="A0A268F0M7"/>
<dbReference type="SMART" id="SM00232">
    <property type="entry name" value="JAB_MPN"/>
    <property type="match status" value="1"/>
</dbReference>
<dbReference type="OrthoDB" id="9802958at2"/>
<evidence type="ECO:0000256" key="4">
    <source>
        <dbReference type="ARBA" id="ARBA00022833"/>
    </source>
</evidence>
<reference evidence="8 9" key="1">
    <citation type="submission" date="2017-07" db="EMBL/GenBank/DDBJ databases">
        <title>Isolation and whole genome analysis of endospore-forming bacteria from heroin.</title>
        <authorList>
            <person name="Kalinowski J."/>
            <person name="Ahrens B."/>
            <person name="Al-Dilaimi A."/>
            <person name="Winkler A."/>
            <person name="Wibberg D."/>
            <person name="Schleenbecker U."/>
            <person name="Ruckert C."/>
            <person name="Wolfel R."/>
            <person name="Grass G."/>
        </authorList>
    </citation>
    <scope>NUCLEOTIDE SEQUENCE [LARGE SCALE GENOMIC DNA]</scope>
    <source>
        <strain evidence="8 9">7537-G1</strain>
    </source>
</reference>
<accession>A0A268F0M7</accession>
<dbReference type="PANTHER" id="PTHR34858:SF1">
    <property type="entry name" value="CYSO-CYSTEINE PEPTIDASE"/>
    <property type="match status" value="1"/>
</dbReference>
<evidence type="ECO:0000256" key="2">
    <source>
        <dbReference type="ARBA" id="ARBA00022723"/>
    </source>
</evidence>
<dbReference type="Gene3D" id="3.40.140.10">
    <property type="entry name" value="Cytidine Deaminase, domain 2"/>
    <property type="match status" value="1"/>
</dbReference>
<dbReference type="EMBL" id="WOAA01000003">
    <property type="protein sequence ID" value="MUG65547.1"/>
    <property type="molecule type" value="Genomic_DNA"/>
</dbReference>
<organism evidence="8 9">
    <name type="scientific">Paenibacillus campinasensis</name>
    <dbReference type="NCBI Taxonomy" id="66347"/>
    <lineage>
        <taxon>Bacteria</taxon>
        <taxon>Bacillati</taxon>
        <taxon>Bacillota</taxon>
        <taxon>Bacilli</taxon>
        <taxon>Bacillales</taxon>
        <taxon>Paenibacillaceae</taxon>
        <taxon>Paenibacillus</taxon>
    </lineage>
</organism>
<dbReference type="SUPFAM" id="SSF102712">
    <property type="entry name" value="JAB1/MPN domain"/>
    <property type="match status" value="1"/>
</dbReference>
<dbReference type="PANTHER" id="PTHR34858">
    <property type="entry name" value="CYSO-CYSTEINE PEPTIDASE"/>
    <property type="match status" value="1"/>
</dbReference>
<dbReference type="CDD" id="cd08070">
    <property type="entry name" value="MPN_like"/>
    <property type="match status" value="1"/>
</dbReference>
<protein>
    <recommendedName>
        <fullName evidence="6">JAB1/MPN/MOV34 metalloenzyme domain-containing protein</fullName>
    </recommendedName>
</protein>
<dbReference type="Proteomes" id="UP000215596">
    <property type="component" value="Unassembled WGS sequence"/>
</dbReference>
<reference evidence="7 10" key="2">
    <citation type="submission" date="2019-11" db="EMBL/GenBank/DDBJ databases">
        <title>Draft genome sequences of five Paenibacillus species of dairy origin.</title>
        <authorList>
            <person name="Olajide A.M."/>
            <person name="Chen S."/>
            <person name="Lapointe G."/>
        </authorList>
    </citation>
    <scope>NUCLEOTIDE SEQUENCE [LARGE SCALE GENOMIC DNA]</scope>
    <source>
        <strain evidence="7 10">3CS1</strain>
    </source>
</reference>
<evidence type="ECO:0000256" key="1">
    <source>
        <dbReference type="ARBA" id="ARBA00022670"/>
    </source>
</evidence>
<keyword evidence="1" id="KW-0645">Protease</keyword>
<evidence type="ECO:0000259" key="6">
    <source>
        <dbReference type="SMART" id="SM00232"/>
    </source>
</evidence>
<comment type="caution">
    <text evidence="8">The sequence shown here is derived from an EMBL/GenBank/DDBJ whole genome shotgun (WGS) entry which is preliminary data.</text>
</comment>
<keyword evidence="4" id="KW-0862">Zinc</keyword>
<evidence type="ECO:0000313" key="8">
    <source>
        <dbReference type="EMBL" id="PAD78922.1"/>
    </source>
</evidence>
<dbReference type="Pfam" id="PF14464">
    <property type="entry name" value="Prok-JAB"/>
    <property type="match status" value="1"/>
</dbReference>
<evidence type="ECO:0000256" key="5">
    <source>
        <dbReference type="ARBA" id="ARBA00023049"/>
    </source>
</evidence>
<dbReference type="Proteomes" id="UP000435177">
    <property type="component" value="Unassembled WGS sequence"/>
</dbReference>
<evidence type="ECO:0000313" key="10">
    <source>
        <dbReference type="Proteomes" id="UP000435177"/>
    </source>
</evidence>
<dbReference type="GO" id="GO:0006508">
    <property type="term" value="P:proteolysis"/>
    <property type="evidence" value="ECO:0007669"/>
    <property type="project" value="UniProtKB-KW"/>
</dbReference>
<evidence type="ECO:0000256" key="3">
    <source>
        <dbReference type="ARBA" id="ARBA00022801"/>
    </source>
</evidence>
<dbReference type="InterPro" id="IPR028090">
    <property type="entry name" value="JAB_dom_prok"/>
</dbReference>
<dbReference type="InterPro" id="IPR000555">
    <property type="entry name" value="JAMM/MPN+_dom"/>
</dbReference>
<sequence>MEETMSNPSGSIHRIEFPCSVLKRIEDHVRTCYPEEACGVLLGYDANGGLITVTEFLPIKNTADQPLHAFTLHPAEWTSVVLTRPDLVGLFHSHPHTPPEPSAKDLAELEAFGSLLRIYAIGTPFRVSDGFRLKLATYEVTMPDHSGSIGHLNDNAGPAAPSPAHCRAQRYHLQPVPYASLK</sequence>
<keyword evidence="10" id="KW-1185">Reference proteome</keyword>
<gene>
    <name evidence="8" type="ORF">CHH67_05595</name>
    <name evidence="7" type="ORF">GNP94_05935</name>
</gene>
<dbReference type="EMBL" id="NPBY01000015">
    <property type="protein sequence ID" value="PAD78922.1"/>
    <property type="molecule type" value="Genomic_DNA"/>
</dbReference>
<dbReference type="GO" id="GO:0008235">
    <property type="term" value="F:metalloexopeptidase activity"/>
    <property type="evidence" value="ECO:0007669"/>
    <property type="project" value="TreeGrafter"/>
</dbReference>
<keyword evidence="3" id="KW-0378">Hydrolase</keyword>